<evidence type="ECO:0000259" key="3">
    <source>
        <dbReference type="Pfam" id="PF00696"/>
    </source>
</evidence>
<dbReference type="Gene3D" id="3.40.1160.10">
    <property type="entry name" value="Acetylglutamate kinase-like"/>
    <property type="match status" value="1"/>
</dbReference>
<name>A0A7C4U7W7_UNCW3</name>
<dbReference type="CDD" id="cd04234">
    <property type="entry name" value="AAK_AK"/>
    <property type="match status" value="1"/>
</dbReference>
<gene>
    <name evidence="5" type="ORF">ENV67_06945</name>
</gene>
<dbReference type="PROSITE" id="PS00324">
    <property type="entry name" value="ASPARTOKINASE"/>
    <property type="match status" value="1"/>
</dbReference>
<sequence>MKVVKFGGTSLGNSERFNLAIDSVSSLVKKNEKVIVVVSAMGDETDELISLIKGVGWKEEPEFLSLGEIKSARLFYFGIKSRGIDGVVIEPSSPYWPLFIKDMEIIEDIAFKKVSSILNDLKDKSVFIFPGFIAIDESGKIITLGRGGSDTSAFMLGKLFNADEVIIVTDVEGVYNLDPNLFPAEKIKEISADKLMTLSSFGAKVMHEEALRFKDKNQKSKIIHYKFGDLEYEGTGIFGEVKRDIFLFKDDVSLITIHKEGIISDLWDLLKILNGTRIFSIITGVDFLGIYIPSNELKETIEKMLVIKSVDITYKNGISIVVLRKEVPVDRPGLVSSILEELKKANISIVEISSIGREIQIFVKKEDTENVLSILRKENL</sequence>
<comment type="similarity">
    <text evidence="1">Belongs to the aspartokinase family.</text>
</comment>
<proteinExistence type="inferred from homology"/>
<dbReference type="EMBL" id="DTHG01000084">
    <property type="protein sequence ID" value="HGW92257.1"/>
    <property type="molecule type" value="Genomic_DNA"/>
</dbReference>
<dbReference type="GO" id="GO:0005524">
    <property type="term" value="F:ATP binding"/>
    <property type="evidence" value="ECO:0007669"/>
    <property type="project" value="UniProtKB-KW"/>
</dbReference>
<evidence type="ECO:0000259" key="4">
    <source>
        <dbReference type="Pfam" id="PF13840"/>
    </source>
</evidence>
<dbReference type="AlphaFoldDB" id="A0A7C4U7W7"/>
<dbReference type="InterPro" id="IPR001048">
    <property type="entry name" value="Asp/Glu/Uridylate_kinase"/>
</dbReference>
<dbReference type="InterPro" id="IPR045865">
    <property type="entry name" value="ACT-like_dom_sf"/>
</dbReference>
<evidence type="ECO:0000256" key="1">
    <source>
        <dbReference type="ARBA" id="ARBA00010122"/>
    </source>
</evidence>
<dbReference type="PANTHER" id="PTHR21499">
    <property type="entry name" value="ASPARTATE KINASE"/>
    <property type="match status" value="1"/>
</dbReference>
<dbReference type="GO" id="GO:0005829">
    <property type="term" value="C:cytosol"/>
    <property type="evidence" value="ECO:0007669"/>
    <property type="project" value="TreeGrafter"/>
</dbReference>
<evidence type="ECO:0000313" key="5">
    <source>
        <dbReference type="EMBL" id="HGW92257.1"/>
    </source>
</evidence>
<dbReference type="Gene3D" id="3.30.2130.10">
    <property type="entry name" value="VC0802-like"/>
    <property type="match status" value="1"/>
</dbReference>
<accession>A0A7C4U7W7</accession>
<feature type="domain" description="Aspartate/glutamate/uridylate kinase" evidence="3">
    <location>
        <begin position="2"/>
        <end position="222"/>
    </location>
</feature>
<keyword evidence="5" id="KW-0418">Kinase</keyword>
<feature type="domain" description="CASTOR ACT" evidence="4">
    <location>
        <begin position="326"/>
        <end position="377"/>
    </location>
</feature>
<comment type="caution">
    <text evidence="5">The sequence shown here is derived from an EMBL/GenBank/DDBJ whole genome shotgun (WGS) entry which is preliminary data.</text>
</comment>
<evidence type="ECO:0000256" key="2">
    <source>
        <dbReference type="ARBA" id="ARBA00047872"/>
    </source>
</evidence>
<dbReference type="SUPFAM" id="SSF55021">
    <property type="entry name" value="ACT-like"/>
    <property type="match status" value="1"/>
</dbReference>
<dbReference type="GO" id="GO:0009090">
    <property type="term" value="P:homoserine biosynthetic process"/>
    <property type="evidence" value="ECO:0007669"/>
    <property type="project" value="TreeGrafter"/>
</dbReference>
<dbReference type="GO" id="GO:0009089">
    <property type="term" value="P:lysine biosynthetic process via diaminopimelate"/>
    <property type="evidence" value="ECO:0007669"/>
    <property type="project" value="TreeGrafter"/>
</dbReference>
<dbReference type="InterPro" id="IPR027795">
    <property type="entry name" value="CASTOR_ACT_dom"/>
</dbReference>
<dbReference type="SUPFAM" id="SSF53633">
    <property type="entry name" value="Carbamate kinase-like"/>
    <property type="match status" value="1"/>
</dbReference>
<dbReference type="PANTHER" id="PTHR21499:SF70">
    <property type="entry name" value="ASPARTOKINASE"/>
    <property type="match status" value="1"/>
</dbReference>
<protein>
    <submittedName>
        <fullName evidence="5">Aspartate kinase</fullName>
    </submittedName>
</protein>
<dbReference type="InterPro" id="IPR018042">
    <property type="entry name" value="Aspartate_kinase_CS"/>
</dbReference>
<organism evidence="5">
    <name type="scientific">candidate division WOR-3 bacterium</name>
    <dbReference type="NCBI Taxonomy" id="2052148"/>
    <lineage>
        <taxon>Bacteria</taxon>
        <taxon>Bacteria division WOR-3</taxon>
    </lineage>
</organism>
<comment type="catalytic activity">
    <reaction evidence="2">
        <text>L-aspartate + ATP = 4-phospho-L-aspartate + ADP</text>
        <dbReference type="Rhea" id="RHEA:23776"/>
        <dbReference type="ChEBI" id="CHEBI:29991"/>
        <dbReference type="ChEBI" id="CHEBI:30616"/>
        <dbReference type="ChEBI" id="CHEBI:57535"/>
        <dbReference type="ChEBI" id="CHEBI:456216"/>
        <dbReference type="EC" id="2.7.2.4"/>
    </reaction>
</comment>
<reference evidence="5" key="1">
    <citation type="journal article" date="2020" name="mSystems">
        <title>Genome- and Community-Level Interaction Insights into Carbon Utilization and Element Cycling Functions of Hydrothermarchaeota in Hydrothermal Sediment.</title>
        <authorList>
            <person name="Zhou Z."/>
            <person name="Liu Y."/>
            <person name="Xu W."/>
            <person name="Pan J."/>
            <person name="Luo Z.H."/>
            <person name="Li M."/>
        </authorList>
    </citation>
    <scope>NUCLEOTIDE SEQUENCE [LARGE SCALE GENOMIC DNA]</scope>
    <source>
        <strain evidence="5">SpSt-780</strain>
    </source>
</reference>
<dbReference type="GO" id="GO:0004072">
    <property type="term" value="F:aspartate kinase activity"/>
    <property type="evidence" value="ECO:0007669"/>
    <property type="project" value="UniProtKB-EC"/>
</dbReference>
<dbReference type="Pfam" id="PF13840">
    <property type="entry name" value="ACT_7"/>
    <property type="match status" value="1"/>
</dbReference>
<dbReference type="InterPro" id="IPR036393">
    <property type="entry name" value="AceGlu_kinase-like_sf"/>
</dbReference>
<keyword evidence="5" id="KW-0808">Transferase</keyword>
<dbReference type="Pfam" id="PF00696">
    <property type="entry name" value="AA_kinase"/>
    <property type="match status" value="1"/>
</dbReference>